<proteinExistence type="predicted"/>
<dbReference type="InterPro" id="IPR050523">
    <property type="entry name" value="AKR_Detox_Biosynth"/>
</dbReference>
<reference evidence="2 3" key="1">
    <citation type="submission" date="2021-06" db="EMBL/GenBank/DDBJ databases">
        <title>Genome-based taxonomic framework of Microbacterium strains isolated from marine environment, the description of four new species and reclassification of four preexisting species.</title>
        <authorList>
            <person name="Lee S.D."/>
            <person name="Kim S.-M."/>
            <person name="Byeon Y.-S."/>
            <person name="Yang H.L."/>
            <person name="Kim I.S."/>
        </authorList>
    </citation>
    <scope>NUCLEOTIDE SEQUENCE [LARGE SCALE GENOMIC DNA]</scope>
    <source>
        <strain evidence="2 3">KSW4-10</strain>
    </source>
</reference>
<protein>
    <submittedName>
        <fullName evidence="2">Aldo/keto reductase</fullName>
    </submittedName>
</protein>
<dbReference type="Proteomes" id="UP000830631">
    <property type="component" value="Chromosome"/>
</dbReference>
<dbReference type="EMBL" id="CP078078">
    <property type="protein sequence ID" value="UPL17296.1"/>
    <property type="molecule type" value="Genomic_DNA"/>
</dbReference>
<dbReference type="SUPFAM" id="SSF51430">
    <property type="entry name" value="NAD(P)-linked oxidoreductase"/>
    <property type="match status" value="1"/>
</dbReference>
<name>A0ABY4IX05_9MICO</name>
<sequence>MTTRNTPVSPLVLGAMSFGTLVDEETSFALLDRFVERGGVWIDTADCYSFWVSDTGQGGASEEVLGRWLAARPHARQQIRISTKVGAEPLWPGSWPEHRAGLSPRAIRAAVEGSLERLGIDRIDLLWLHQEDRTVAIEETVDALAALTADATVSRVGASNHPAWRIERARAHAKSLGSTPIDALQLNSTYLRTRPGTLPPGVAHPFGVLSDEQRDFAVANGIEIWAYTPLLSGAYDNPAKPVPEVYEHPGTARRLAALDEVSDARGLGRGQIVLAWQLARGIRPILGGSKLDQLEVAMDAAAIALSVDEIALLDGPL</sequence>
<dbReference type="InterPro" id="IPR036812">
    <property type="entry name" value="NAD(P)_OxRdtase_dom_sf"/>
</dbReference>
<dbReference type="RefSeq" id="WP_131492595.1">
    <property type="nucleotide sequence ID" value="NZ_CP078078.1"/>
</dbReference>
<evidence type="ECO:0000259" key="1">
    <source>
        <dbReference type="Pfam" id="PF00248"/>
    </source>
</evidence>
<dbReference type="Pfam" id="PF00248">
    <property type="entry name" value="Aldo_ket_red"/>
    <property type="match status" value="1"/>
</dbReference>
<dbReference type="PANTHER" id="PTHR43364:SF6">
    <property type="entry name" value="OXIDOREDUCTASE-RELATED"/>
    <property type="match status" value="1"/>
</dbReference>
<gene>
    <name evidence="2" type="ORF">KV397_05760</name>
</gene>
<feature type="domain" description="NADP-dependent oxidoreductase" evidence="1">
    <location>
        <begin position="10"/>
        <end position="314"/>
    </location>
</feature>
<keyword evidence="3" id="KW-1185">Reference proteome</keyword>
<evidence type="ECO:0000313" key="2">
    <source>
        <dbReference type="EMBL" id="UPL17296.1"/>
    </source>
</evidence>
<dbReference type="Gene3D" id="3.20.20.100">
    <property type="entry name" value="NADP-dependent oxidoreductase domain"/>
    <property type="match status" value="1"/>
</dbReference>
<accession>A0ABY4IX05</accession>
<evidence type="ECO:0000313" key="3">
    <source>
        <dbReference type="Proteomes" id="UP000830631"/>
    </source>
</evidence>
<dbReference type="InterPro" id="IPR023210">
    <property type="entry name" value="NADP_OxRdtase_dom"/>
</dbReference>
<organism evidence="2 3">
    <name type="scientific">Microbacterium aurugineum</name>
    <dbReference type="NCBI Taxonomy" id="2851642"/>
    <lineage>
        <taxon>Bacteria</taxon>
        <taxon>Bacillati</taxon>
        <taxon>Actinomycetota</taxon>
        <taxon>Actinomycetes</taxon>
        <taxon>Micrococcales</taxon>
        <taxon>Microbacteriaceae</taxon>
        <taxon>Microbacterium</taxon>
    </lineage>
</organism>
<dbReference type="PANTHER" id="PTHR43364">
    <property type="entry name" value="NADH-SPECIFIC METHYLGLYOXAL REDUCTASE-RELATED"/>
    <property type="match status" value="1"/>
</dbReference>